<organism evidence="1">
    <name type="scientific">Arion vulgaris</name>
    <dbReference type="NCBI Taxonomy" id="1028688"/>
    <lineage>
        <taxon>Eukaryota</taxon>
        <taxon>Metazoa</taxon>
        <taxon>Spiralia</taxon>
        <taxon>Lophotrochozoa</taxon>
        <taxon>Mollusca</taxon>
        <taxon>Gastropoda</taxon>
        <taxon>Heterobranchia</taxon>
        <taxon>Euthyneura</taxon>
        <taxon>Panpulmonata</taxon>
        <taxon>Eupulmonata</taxon>
        <taxon>Stylommatophora</taxon>
        <taxon>Helicina</taxon>
        <taxon>Arionoidea</taxon>
        <taxon>Arionidae</taxon>
        <taxon>Arion</taxon>
    </lineage>
</organism>
<reference evidence="1" key="1">
    <citation type="submission" date="2014-12" db="EMBL/GenBank/DDBJ databases">
        <title>Insight into the proteome of Arion vulgaris.</title>
        <authorList>
            <person name="Aradska J."/>
            <person name="Bulat T."/>
            <person name="Smidak R."/>
            <person name="Sarate P."/>
            <person name="Gangsoo J."/>
            <person name="Sialana F."/>
            <person name="Bilban M."/>
            <person name="Lubec G."/>
        </authorList>
    </citation>
    <scope>NUCLEOTIDE SEQUENCE</scope>
    <source>
        <tissue evidence="1">Skin</tissue>
    </source>
</reference>
<proteinExistence type="predicted"/>
<dbReference type="AlphaFoldDB" id="A0A0B7C310"/>
<sequence length="52" mass="6043">MLCFRVVEERMHHLPSTLFICVCADDKRVAIFLVCCMSYRHGDYSDTSSLDK</sequence>
<feature type="non-terminal residue" evidence="1">
    <location>
        <position position="52"/>
    </location>
</feature>
<gene>
    <name evidence="1" type="primary">ORF221653</name>
</gene>
<evidence type="ECO:0000313" key="1">
    <source>
        <dbReference type="EMBL" id="CEK99593.1"/>
    </source>
</evidence>
<name>A0A0B7C310_9EUPU</name>
<accession>A0A0B7C310</accession>
<protein>
    <submittedName>
        <fullName evidence="1">Uncharacterized protein</fullName>
    </submittedName>
</protein>
<dbReference type="EMBL" id="HACG01052722">
    <property type="protein sequence ID" value="CEK99593.1"/>
    <property type="molecule type" value="Transcribed_RNA"/>
</dbReference>